<dbReference type="OrthoDB" id="1778949at2"/>
<feature type="region of interest" description="Disordered" evidence="1">
    <location>
        <begin position="92"/>
        <end position="139"/>
    </location>
</feature>
<gene>
    <name evidence="3" type="ORF">LF1_49100</name>
</gene>
<dbReference type="AlphaFoldDB" id="A0A5B1CP75"/>
<dbReference type="Proteomes" id="UP000322699">
    <property type="component" value="Unassembled WGS sequence"/>
</dbReference>
<sequence length="306" mass="32282">MPNLSASGNQLVQSLAQRHGLSPDAVTHMLIAVSNGNGTMAQFNHPEFGGGGQWMQGGMTMVSDLFNNYLKNQVNNLCSDIANELANHQSAPFSGSFQSQSQNGSSAQSQAAGSMGSDNSLFVPDPSTNWWPKELGSPAAIGSQNQTRYAYFPNSRRLAVTTGGEAWVYDTLNHQIGGFSQQQGVGGSITFSSQFGTVDLSSLPVVSIGGVPQTAPSQPTPQNPAPQNPAPQNPEPAPPQASDNFQSEPDQSMNNAPPMTSSQPSNGNGDNDDVIGKLDRLGALKEKGYITDEEFATKKADLLGRL</sequence>
<proteinExistence type="predicted"/>
<feature type="region of interest" description="Disordered" evidence="1">
    <location>
        <begin position="209"/>
        <end position="279"/>
    </location>
</feature>
<dbReference type="InterPro" id="IPR018649">
    <property type="entry name" value="SHOCT"/>
</dbReference>
<feature type="compositionally biased region" description="Low complexity" evidence="1">
    <location>
        <begin position="92"/>
        <end position="117"/>
    </location>
</feature>
<feature type="compositionally biased region" description="Pro residues" evidence="1">
    <location>
        <begin position="218"/>
        <end position="239"/>
    </location>
</feature>
<reference evidence="3 4" key="1">
    <citation type="submission" date="2019-08" db="EMBL/GenBank/DDBJ databases">
        <title>Deep-cultivation of Planctomycetes and their phenomic and genomic characterization uncovers novel biology.</title>
        <authorList>
            <person name="Wiegand S."/>
            <person name="Jogler M."/>
            <person name="Boedeker C."/>
            <person name="Pinto D."/>
            <person name="Vollmers J."/>
            <person name="Rivas-Marin E."/>
            <person name="Kohn T."/>
            <person name="Peeters S.H."/>
            <person name="Heuer A."/>
            <person name="Rast P."/>
            <person name="Oberbeckmann S."/>
            <person name="Bunk B."/>
            <person name="Jeske O."/>
            <person name="Meyerdierks A."/>
            <person name="Storesund J.E."/>
            <person name="Kallscheuer N."/>
            <person name="Luecker S."/>
            <person name="Lage O.M."/>
            <person name="Pohl T."/>
            <person name="Merkel B.J."/>
            <person name="Hornburger P."/>
            <person name="Mueller R.-W."/>
            <person name="Bruemmer F."/>
            <person name="Labrenz M."/>
            <person name="Spormann A.M."/>
            <person name="Op Den Camp H."/>
            <person name="Overmann J."/>
            <person name="Amann R."/>
            <person name="Jetten M.S.M."/>
            <person name="Mascher T."/>
            <person name="Medema M.H."/>
            <person name="Devos D.P."/>
            <person name="Kaster A.-K."/>
            <person name="Ovreas L."/>
            <person name="Rohde M."/>
            <person name="Galperin M.Y."/>
            <person name="Jogler C."/>
        </authorList>
    </citation>
    <scope>NUCLEOTIDE SEQUENCE [LARGE SCALE GENOMIC DNA]</scope>
    <source>
        <strain evidence="3 4">LF1</strain>
    </source>
</reference>
<organism evidence="3 4">
    <name type="scientific">Rubripirellula obstinata</name>
    <dbReference type="NCBI Taxonomy" id="406547"/>
    <lineage>
        <taxon>Bacteria</taxon>
        <taxon>Pseudomonadati</taxon>
        <taxon>Planctomycetota</taxon>
        <taxon>Planctomycetia</taxon>
        <taxon>Pirellulales</taxon>
        <taxon>Pirellulaceae</taxon>
        <taxon>Rubripirellula</taxon>
    </lineage>
</organism>
<accession>A0A5B1CP75</accession>
<protein>
    <recommendedName>
        <fullName evidence="2">SHOCT domain-containing protein</fullName>
    </recommendedName>
</protein>
<name>A0A5B1CP75_9BACT</name>
<evidence type="ECO:0000313" key="4">
    <source>
        <dbReference type="Proteomes" id="UP000322699"/>
    </source>
</evidence>
<keyword evidence="4" id="KW-1185">Reference proteome</keyword>
<evidence type="ECO:0000256" key="1">
    <source>
        <dbReference type="SAM" id="MobiDB-lite"/>
    </source>
</evidence>
<feature type="domain" description="SHOCT" evidence="2">
    <location>
        <begin position="277"/>
        <end position="303"/>
    </location>
</feature>
<evidence type="ECO:0000259" key="2">
    <source>
        <dbReference type="Pfam" id="PF09851"/>
    </source>
</evidence>
<dbReference type="Pfam" id="PF09851">
    <property type="entry name" value="SHOCT"/>
    <property type="match status" value="1"/>
</dbReference>
<feature type="compositionally biased region" description="Polar residues" evidence="1">
    <location>
        <begin position="243"/>
        <end position="269"/>
    </location>
</feature>
<dbReference type="RefSeq" id="WP_068259715.1">
    <property type="nucleotide sequence ID" value="NZ_LWSK01000011.1"/>
</dbReference>
<comment type="caution">
    <text evidence="3">The sequence shown here is derived from an EMBL/GenBank/DDBJ whole genome shotgun (WGS) entry which is preliminary data.</text>
</comment>
<dbReference type="EMBL" id="VRLW01000001">
    <property type="protein sequence ID" value="KAA1262346.1"/>
    <property type="molecule type" value="Genomic_DNA"/>
</dbReference>
<evidence type="ECO:0000313" key="3">
    <source>
        <dbReference type="EMBL" id="KAA1262346.1"/>
    </source>
</evidence>